<organism evidence="2 3">
    <name type="scientific">Williamsia deligens</name>
    <dbReference type="NCBI Taxonomy" id="321325"/>
    <lineage>
        <taxon>Bacteria</taxon>
        <taxon>Bacillati</taxon>
        <taxon>Actinomycetota</taxon>
        <taxon>Actinomycetes</taxon>
        <taxon>Mycobacteriales</taxon>
        <taxon>Nocardiaceae</taxon>
        <taxon>Williamsia</taxon>
    </lineage>
</organism>
<accession>A0ABW3GDF7</accession>
<proteinExistence type="predicted"/>
<dbReference type="Proteomes" id="UP001597068">
    <property type="component" value="Unassembled WGS sequence"/>
</dbReference>
<evidence type="ECO:0000313" key="3">
    <source>
        <dbReference type="Proteomes" id="UP001597068"/>
    </source>
</evidence>
<evidence type="ECO:0000313" key="2">
    <source>
        <dbReference type="EMBL" id="MFD0928132.1"/>
    </source>
</evidence>
<name>A0ABW3GDF7_9NOCA</name>
<comment type="caution">
    <text evidence="2">The sequence shown here is derived from an EMBL/GenBank/DDBJ whole genome shotgun (WGS) entry which is preliminary data.</text>
</comment>
<feature type="compositionally biased region" description="Low complexity" evidence="1">
    <location>
        <begin position="10"/>
        <end position="26"/>
    </location>
</feature>
<dbReference type="EMBL" id="JBHTIL010000009">
    <property type="protein sequence ID" value="MFD0928132.1"/>
    <property type="molecule type" value="Genomic_DNA"/>
</dbReference>
<protein>
    <submittedName>
        <fullName evidence="2">Uncharacterized protein</fullName>
    </submittedName>
</protein>
<keyword evidence="3" id="KW-1185">Reference proteome</keyword>
<feature type="region of interest" description="Disordered" evidence="1">
    <location>
        <begin position="1"/>
        <end position="43"/>
    </location>
</feature>
<reference evidence="3" key="1">
    <citation type="journal article" date="2019" name="Int. J. Syst. Evol. Microbiol.">
        <title>The Global Catalogue of Microorganisms (GCM) 10K type strain sequencing project: providing services to taxonomists for standard genome sequencing and annotation.</title>
        <authorList>
            <consortium name="The Broad Institute Genomics Platform"/>
            <consortium name="The Broad Institute Genome Sequencing Center for Infectious Disease"/>
            <person name="Wu L."/>
            <person name="Ma J."/>
        </authorList>
    </citation>
    <scope>NUCLEOTIDE SEQUENCE [LARGE SCALE GENOMIC DNA]</scope>
    <source>
        <strain evidence="3">CCUG 50873</strain>
    </source>
</reference>
<dbReference type="RefSeq" id="WP_253649222.1">
    <property type="nucleotide sequence ID" value="NZ_BAAAMO010000014.1"/>
</dbReference>
<gene>
    <name evidence="2" type="ORF">ACFQ04_20555</name>
</gene>
<sequence length="129" mass="13612">MSARPLRAVAPGEEPATPADTPTAAPVRARSKSVSTAARSGDHRDLLEAMRDRIARAVASPKCSPRDLASLTKRLADLAGEIAELDATPAAVNSERVRALEEALRQVAPTHPLLTGVPELDERFDASAV</sequence>
<evidence type="ECO:0000256" key="1">
    <source>
        <dbReference type="SAM" id="MobiDB-lite"/>
    </source>
</evidence>